<feature type="region of interest" description="Disordered" evidence="1">
    <location>
        <begin position="79"/>
        <end position="128"/>
    </location>
</feature>
<feature type="region of interest" description="Disordered" evidence="1">
    <location>
        <begin position="1"/>
        <end position="51"/>
    </location>
</feature>
<organism evidence="2 3">
    <name type="scientific">Eragrostis curvula</name>
    <name type="common">weeping love grass</name>
    <dbReference type="NCBI Taxonomy" id="38414"/>
    <lineage>
        <taxon>Eukaryota</taxon>
        <taxon>Viridiplantae</taxon>
        <taxon>Streptophyta</taxon>
        <taxon>Embryophyta</taxon>
        <taxon>Tracheophyta</taxon>
        <taxon>Spermatophyta</taxon>
        <taxon>Magnoliopsida</taxon>
        <taxon>Liliopsida</taxon>
        <taxon>Poales</taxon>
        <taxon>Poaceae</taxon>
        <taxon>PACMAD clade</taxon>
        <taxon>Chloridoideae</taxon>
        <taxon>Eragrostideae</taxon>
        <taxon>Eragrostidinae</taxon>
        <taxon>Eragrostis</taxon>
    </lineage>
</organism>
<protein>
    <submittedName>
        <fullName evidence="2">Uncharacterized protein</fullName>
    </submittedName>
</protein>
<sequence length="128" mass="13116">MPTLTASSSSSSPRCAPFPCRRGPTRTRGLPPPAAPPAHGGHHGCGRPLGRAAGVVGGGIAAAFFASLERCACVEVRTKEDDDEEAAPLMLRGSPTAATSSGRRRAPAANGKQGKRRGLGCWENDAIN</sequence>
<comment type="caution">
    <text evidence="2">The sequence shown here is derived from an EMBL/GenBank/DDBJ whole genome shotgun (WGS) entry which is preliminary data.</text>
</comment>
<dbReference type="Gramene" id="TVU48776">
    <property type="protein sequence ID" value="TVU48776"/>
    <property type="gene ID" value="EJB05_00050"/>
</dbReference>
<evidence type="ECO:0000313" key="2">
    <source>
        <dbReference type="EMBL" id="TVU48776.1"/>
    </source>
</evidence>
<dbReference type="AlphaFoldDB" id="A0A5J9WLH6"/>
<evidence type="ECO:0000256" key="1">
    <source>
        <dbReference type="SAM" id="MobiDB-lite"/>
    </source>
</evidence>
<feature type="non-terminal residue" evidence="2">
    <location>
        <position position="1"/>
    </location>
</feature>
<accession>A0A5J9WLH6</accession>
<proteinExistence type="predicted"/>
<evidence type="ECO:0000313" key="3">
    <source>
        <dbReference type="Proteomes" id="UP000324897"/>
    </source>
</evidence>
<dbReference type="PANTHER" id="PTHR34061:SF15">
    <property type="entry name" value="EXPRESSED PROTEIN"/>
    <property type="match status" value="1"/>
</dbReference>
<dbReference type="PANTHER" id="PTHR34061">
    <property type="entry name" value="PROTEIN, PUTATIVE-RELATED"/>
    <property type="match status" value="1"/>
</dbReference>
<dbReference type="Proteomes" id="UP000324897">
    <property type="component" value="Chromosome 6"/>
</dbReference>
<feature type="compositionally biased region" description="Low complexity" evidence="1">
    <location>
        <begin position="19"/>
        <end position="29"/>
    </location>
</feature>
<name>A0A5J9WLH6_9POAL</name>
<keyword evidence="3" id="KW-1185">Reference proteome</keyword>
<gene>
    <name evidence="2" type="ORF">EJB05_00050</name>
</gene>
<dbReference type="OrthoDB" id="690966at2759"/>
<reference evidence="2 3" key="1">
    <citation type="journal article" date="2019" name="Sci. Rep.">
        <title>A high-quality genome of Eragrostis curvula grass provides insights into Poaceae evolution and supports new strategies to enhance forage quality.</title>
        <authorList>
            <person name="Carballo J."/>
            <person name="Santos B.A.C.M."/>
            <person name="Zappacosta D."/>
            <person name="Garbus I."/>
            <person name="Selva J.P."/>
            <person name="Gallo C.A."/>
            <person name="Diaz A."/>
            <person name="Albertini E."/>
            <person name="Caccamo M."/>
            <person name="Echenique V."/>
        </authorList>
    </citation>
    <scope>NUCLEOTIDE SEQUENCE [LARGE SCALE GENOMIC DNA]</scope>
    <source>
        <strain evidence="3">cv. Victoria</strain>
        <tissue evidence="2">Leaf</tissue>
    </source>
</reference>
<dbReference type="EMBL" id="RWGY01000002">
    <property type="protein sequence ID" value="TVU48776.1"/>
    <property type="molecule type" value="Genomic_DNA"/>
</dbReference>